<accession>A0A9N9P8L9</accession>
<feature type="region of interest" description="Disordered" evidence="1">
    <location>
        <begin position="199"/>
        <end position="225"/>
    </location>
</feature>
<name>A0A9N9P8L9_9GLOM</name>
<evidence type="ECO:0000256" key="1">
    <source>
        <dbReference type="SAM" id="MobiDB-lite"/>
    </source>
</evidence>
<keyword evidence="3" id="KW-1185">Reference proteome</keyword>
<reference evidence="2" key="1">
    <citation type="submission" date="2021-06" db="EMBL/GenBank/DDBJ databases">
        <authorList>
            <person name="Kallberg Y."/>
            <person name="Tangrot J."/>
            <person name="Rosling A."/>
        </authorList>
    </citation>
    <scope>NUCLEOTIDE SEQUENCE</scope>
    <source>
        <strain evidence="2">FL966</strain>
    </source>
</reference>
<protein>
    <submittedName>
        <fullName evidence="2">6193_t:CDS:1</fullName>
    </submittedName>
</protein>
<dbReference type="AlphaFoldDB" id="A0A9N9P8L9"/>
<proteinExistence type="predicted"/>
<gene>
    <name evidence="2" type="ORF">CPELLU_LOCUS17690</name>
</gene>
<evidence type="ECO:0000313" key="3">
    <source>
        <dbReference type="Proteomes" id="UP000789759"/>
    </source>
</evidence>
<dbReference type="EMBL" id="CAJVQA010031111">
    <property type="protein sequence ID" value="CAG8800697.1"/>
    <property type="molecule type" value="Genomic_DNA"/>
</dbReference>
<feature type="non-terminal residue" evidence="2">
    <location>
        <position position="262"/>
    </location>
</feature>
<feature type="compositionally biased region" description="Polar residues" evidence="1">
    <location>
        <begin position="199"/>
        <end position="209"/>
    </location>
</feature>
<comment type="caution">
    <text evidence="2">The sequence shown here is derived from an EMBL/GenBank/DDBJ whole genome shotgun (WGS) entry which is preliminary data.</text>
</comment>
<dbReference type="OrthoDB" id="2442165at2759"/>
<evidence type="ECO:0000313" key="2">
    <source>
        <dbReference type="EMBL" id="CAG8800697.1"/>
    </source>
</evidence>
<organism evidence="2 3">
    <name type="scientific">Cetraspora pellucida</name>
    <dbReference type="NCBI Taxonomy" id="1433469"/>
    <lineage>
        <taxon>Eukaryota</taxon>
        <taxon>Fungi</taxon>
        <taxon>Fungi incertae sedis</taxon>
        <taxon>Mucoromycota</taxon>
        <taxon>Glomeromycotina</taxon>
        <taxon>Glomeromycetes</taxon>
        <taxon>Diversisporales</taxon>
        <taxon>Gigasporaceae</taxon>
        <taxon>Cetraspora</taxon>
    </lineage>
</organism>
<sequence>EYNNSACAPLEQLNLNNTAPTNNLTWLHHQNQDLAYNYISKSLSNYPRPLHDINLALIYNSEYVTTHNLINSNFLNSNITYNITLSNESANRSQVPALFYEHGSATFRNLNMPEPHRSLSQVTTMSIDDISDSHSLMSYDLINNNQDQESFITQQNFSTYCDMPNTLFQYTLSLPATYHDMPNATSQYTSFSPATSHNISAWNSNNNPQKYYKQHREKTSSKDTQSQHTLYLLEKSYNTTANTDSQELNFSDEELLINWLCT</sequence>
<dbReference type="Proteomes" id="UP000789759">
    <property type="component" value="Unassembled WGS sequence"/>
</dbReference>